<keyword evidence="3" id="KW-1003">Cell membrane</keyword>
<keyword evidence="5 7" id="KW-1133">Transmembrane helix</keyword>
<evidence type="ECO:0000256" key="5">
    <source>
        <dbReference type="ARBA" id="ARBA00022989"/>
    </source>
</evidence>
<dbReference type="PANTHER" id="PTHR34582">
    <property type="entry name" value="UPF0702 TRANSMEMBRANE PROTEIN YCAP"/>
    <property type="match status" value="1"/>
</dbReference>
<accession>A0A857ABN7</accession>
<evidence type="ECO:0000256" key="3">
    <source>
        <dbReference type="ARBA" id="ARBA00022475"/>
    </source>
</evidence>
<evidence type="ECO:0000259" key="9">
    <source>
        <dbReference type="Pfam" id="PF20730"/>
    </source>
</evidence>
<proteinExistence type="inferred from homology"/>
<organism evidence="10 11">
    <name type="scientific">Schaalia odontolytica</name>
    <dbReference type="NCBI Taxonomy" id="1660"/>
    <lineage>
        <taxon>Bacteria</taxon>
        <taxon>Bacillati</taxon>
        <taxon>Actinomycetota</taxon>
        <taxon>Actinomycetes</taxon>
        <taxon>Actinomycetales</taxon>
        <taxon>Actinomycetaceae</taxon>
        <taxon>Schaalia</taxon>
    </lineage>
</organism>
<dbReference type="Pfam" id="PF04239">
    <property type="entry name" value="DUF421"/>
    <property type="match status" value="1"/>
</dbReference>
<dbReference type="GO" id="GO:0005886">
    <property type="term" value="C:plasma membrane"/>
    <property type="evidence" value="ECO:0007669"/>
    <property type="project" value="UniProtKB-SubCell"/>
</dbReference>
<dbReference type="Gene3D" id="3.30.240.20">
    <property type="entry name" value="bsu07140 like domains"/>
    <property type="match status" value="2"/>
</dbReference>
<feature type="domain" description="YetF C-terminal" evidence="8">
    <location>
        <begin position="83"/>
        <end position="201"/>
    </location>
</feature>
<evidence type="ECO:0000313" key="10">
    <source>
        <dbReference type="EMBL" id="QGS11568.1"/>
    </source>
</evidence>
<sequence>MDFYTLTAIKFALGILTMLLQINILGKRDFSLNTPLNQVQNYVLGGIIGGVIYNSSISVLQFLVIILIWSLVVIATKILIDTSKTFKKLAACQPELIVRDGEVDIARCAKVGMTAEGLSRSLREQKIASVGDVAAAIMETNGSLTIRVRGDGSKRSLLPLVTDGQLVPDGLLLAGKDKAWVKEELKKLGYSSVKQVFLGELVSGHLEVIPYPKTTSVKS</sequence>
<dbReference type="Proteomes" id="UP000424490">
    <property type="component" value="Chromosome"/>
</dbReference>
<dbReference type="InterPro" id="IPR023090">
    <property type="entry name" value="UPF0702_alpha/beta_dom_sf"/>
</dbReference>
<dbReference type="EMBL" id="CP046315">
    <property type="protein sequence ID" value="QGS11568.1"/>
    <property type="molecule type" value="Genomic_DNA"/>
</dbReference>
<evidence type="ECO:0000256" key="2">
    <source>
        <dbReference type="ARBA" id="ARBA00006448"/>
    </source>
</evidence>
<evidence type="ECO:0000256" key="4">
    <source>
        <dbReference type="ARBA" id="ARBA00022692"/>
    </source>
</evidence>
<keyword evidence="4 7" id="KW-0812">Transmembrane</keyword>
<feature type="transmembrane region" description="Helical" evidence="7">
    <location>
        <begin position="6"/>
        <end position="24"/>
    </location>
</feature>
<evidence type="ECO:0000313" key="11">
    <source>
        <dbReference type="Proteomes" id="UP000424490"/>
    </source>
</evidence>
<reference evidence="10 11" key="1">
    <citation type="submission" date="2019-11" db="EMBL/GenBank/DDBJ databases">
        <title>FDA dAtabase for Regulatory Grade micrObial Sequences (FDA-ARGOS): Supporting development and validation of Infectious Disease Dx tests.</title>
        <authorList>
            <person name="Stonesifer R."/>
            <person name="Tallon L."/>
            <person name="Sadzewicz L."/>
            <person name="Vavikolanu K."/>
            <person name="Mehta A."/>
            <person name="Aluvathingal J."/>
            <person name="Nadendla S."/>
            <person name="Myers T."/>
            <person name="Yan Y."/>
            <person name="Sichtig H."/>
        </authorList>
    </citation>
    <scope>NUCLEOTIDE SEQUENCE [LARGE SCALE GENOMIC DNA]</scope>
    <source>
        <strain evidence="10 11">FDAARGOS_732</strain>
    </source>
</reference>
<evidence type="ECO:0000256" key="7">
    <source>
        <dbReference type="SAM" id="Phobius"/>
    </source>
</evidence>
<dbReference type="Pfam" id="PF20730">
    <property type="entry name" value="YetF_N"/>
    <property type="match status" value="1"/>
</dbReference>
<evidence type="ECO:0000256" key="6">
    <source>
        <dbReference type="ARBA" id="ARBA00023136"/>
    </source>
</evidence>
<name>A0A857ABN7_9ACTO</name>
<dbReference type="RefSeq" id="WP_003793972.1">
    <property type="nucleotide sequence ID" value="NZ_CP046315.1"/>
</dbReference>
<dbReference type="InterPro" id="IPR048454">
    <property type="entry name" value="YetF_N"/>
</dbReference>
<protein>
    <submittedName>
        <fullName evidence="10">DUF421 domain-containing protein</fullName>
    </submittedName>
</protein>
<feature type="domain" description="YetF-like N-terminal transmembrane" evidence="9">
    <location>
        <begin position="5"/>
        <end position="78"/>
    </location>
</feature>
<dbReference type="PANTHER" id="PTHR34582:SF6">
    <property type="entry name" value="UPF0702 TRANSMEMBRANE PROTEIN YCAP"/>
    <property type="match status" value="1"/>
</dbReference>
<comment type="similarity">
    <text evidence="2">Belongs to the UPF0702 family.</text>
</comment>
<keyword evidence="6 7" id="KW-0472">Membrane</keyword>
<dbReference type="InterPro" id="IPR007353">
    <property type="entry name" value="DUF421"/>
</dbReference>
<evidence type="ECO:0000259" key="8">
    <source>
        <dbReference type="Pfam" id="PF04239"/>
    </source>
</evidence>
<dbReference type="AlphaFoldDB" id="A0A857ABN7"/>
<evidence type="ECO:0000256" key="1">
    <source>
        <dbReference type="ARBA" id="ARBA00004651"/>
    </source>
</evidence>
<gene>
    <name evidence="10" type="ORF">FOC40_09230</name>
</gene>
<comment type="subcellular location">
    <subcellularLocation>
        <location evidence="1">Cell membrane</location>
        <topology evidence="1">Multi-pass membrane protein</topology>
    </subcellularLocation>
</comment>